<evidence type="ECO:0000313" key="2">
    <source>
        <dbReference type="EMBL" id="KPA79692.1"/>
    </source>
</evidence>
<proteinExistence type="predicted"/>
<feature type="region of interest" description="Disordered" evidence="1">
    <location>
        <begin position="1"/>
        <end position="20"/>
    </location>
</feature>
<dbReference type="GeneID" id="26905754"/>
<accession>A0A0N0DV10</accession>
<comment type="caution">
    <text evidence="2">The sequence shown here is derived from an EMBL/GenBank/DDBJ whole genome shotgun (WGS) entry which is preliminary data.</text>
</comment>
<dbReference type="VEuPathDB" id="TriTrypDB:LpyrH10_10_2330"/>
<feature type="region of interest" description="Disordered" evidence="1">
    <location>
        <begin position="36"/>
        <end position="80"/>
    </location>
</feature>
<keyword evidence="3" id="KW-1185">Reference proteome</keyword>
<evidence type="ECO:0000256" key="1">
    <source>
        <dbReference type="SAM" id="MobiDB-lite"/>
    </source>
</evidence>
<dbReference type="RefSeq" id="XP_015658131.1">
    <property type="nucleotide sequence ID" value="XM_015803489.1"/>
</dbReference>
<dbReference type="AlphaFoldDB" id="A0A0N0DV10"/>
<organism evidence="2 3">
    <name type="scientific">Leptomonas pyrrhocoris</name>
    <name type="common">Firebug parasite</name>
    <dbReference type="NCBI Taxonomy" id="157538"/>
    <lineage>
        <taxon>Eukaryota</taxon>
        <taxon>Discoba</taxon>
        <taxon>Euglenozoa</taxon>
        <taxon>Kinetoplastea</taxon>
        <taxon>Metakinetoplastina</taxon>
        <taxon>Trypanosomatida</taxon>
        <taxon>Trypanosomatidae</taxon>
        <taxon>Leishmaniinae</taxon>
        <taxon>Leptomonas</taxon>
    </lineage>
</organism>
<dbReference type="EMBL" id="LGTL01000010">
    <property type="protein sequence ID" value="KPA79692.1"/>
    <property type="molecule type" value="Genomic_DNA"/>
</dbReference>
<protein>
    <submittedName>
        <fullName evidence="2">Uncharacterized protein</fullName>
    </submittedName>
</protein>
<feature type="region of interest" description="Disordered" evidence="1">
    <location>
        <begin position="161"/>
        <end position="196"/>
    </location>
</feature>
<evidence type="ECO:0000313" key="3">
    <source>
        <dbReference type="Proteomes" id="UP000037923"/>
    </source>
</evidence>
<gene>
    <name evidence="2" type="ORF">ABB37_05464</name>
</gene>
<feature type="compositionally biased region" description="Polar residues" evidence="1">
    <location>
        <begin position="57"/>
        <end position="80"/>
    </location>
</feature>
<feature type="compositionally biased region" description="Basic and acidic residues" evidence="1">
    <location>
        <begin position="1"/>
        <end position="12"/>
    </location>
</feature>
<reference evidence="2 3" key="1">
    <citation type="submission" date="2015-07" db="EMBL/GenBank/DDBJ databases">
        <title>High-quality genome of monoxenous trypanosomatid Leptomonas pyrrhocoris.</title>
        <authorList>
            <person name="Flegontov P."/>
            <person name="Butenko A."/>
            <person name="Firsov S."/>
            <person name="Vlcek C."/>
            <person name="Logacheva M.D."/>
            <person name="Field M."/>
            <person name="Filatov D."/>
            <person name="Flegontova O."/>
            <person name="Gerasimov E."/>
            <person name="Jackson A.P."/>
            <person name="Kelly S."/>
            <person name="Opperdoes F."/>
            <person name="O'Reilly A."/>
            <person name="Votypka J."/>
            <person name="Yurchenko V."/>
            <person name="Lukes J."/>
        </authorList>
    </citation>
    <scope>NUCLEOTIDE SEQUENCE [LARGE SCALE GENOMIC DNA]</scope>
    <source>
        <strain evidence="2">H10</strain>
    </source>
</reference>
<sequence length="196" mass="20605">MIMRPTHNDDSCGRGNNSNYHSAAAAGDETAFVDLAATPEKQRRTRLASAMHEQNSHLDTPTSSSPQYVDPSTDNGANSRAGSSSLVFALSEDSELKVLASRVGPHVTVAPTNRAAPPTVLHRGGNHGASHTANQCRPAPSDLLLTSSNVTSAALADEVNGSGAYRPAPALRQLRPHTPSTHRDARGRWGGVGRDT</sequence>
<name>A0A0N0DV10_LEPPY</name>
<dbReference type="Proteomes" id="UP000037923">
    <property type="component" value="Unassembled WGS sequence"/>
</dbReference>